<gene>
    <name evidence="2" type="ORF">EVA_02413</name>
</gene>
<comment type="caution">
    <text evidence="2">The sequence shown here is derived from an EMBL/GenBank/DDBJ whole genome shotgun (WGS) entry which is preliminary data.</text>
</comment>
<feature type="domain" description="UPF0758" evidence="1">
    <location>
        <begin position="13"/>
        <end position="61"/>
    </location>
</feature>
<protein>
    <submittedName>
        <fullName evidence="2">DNA repair protein radc</fullName>
    </submittedName>
</protein>
<dbReference type="EMBL" id="AMCI01000384">
    <property type="protein sequence ID" value="EJX09474.1"/>
    <property type="molecule type" value="Genomic_DNA"/>
</dbReference>
<organism evidence="2">
    <name type="scientific">gut metagenome</name>
    <dbReference type="NCBI Taxonomy" id="749906"/>
    <lineage>
        <taxon>unclassified sequences</taxon>
        <taxon>metagenomes</taxon>
        <taxon>organismal metagenomes</taxon>
    </lineage>
</organism>
<evidence type="ECO:0000259" key="1">
    <source>
        <dbReference type="Pfam" id="PF20582"/>
    </source>
</evidence>
<sequence>MNSSDKQPVKFSITDMSLEDRPREKFESLGPDVLSVSELLAILIGSGSAKENAVQLMQRVMKD</sequence>
<feature type="non-terminal residue" evidence="2">
    <location>
        <position position="63"/>
    </location>
</feature>
<name>J9GP53_9ZZZZ</name>
<evidence type="ECO:0000313" key="2">
    <source>
        <dbReference type="EMBL" id="EJX09474.1"/>
    </source>
</evidence>
<reference evidence="2" key="1">
    <citation type="journal article" date="2012" name="PLoS ONE">
        <title>Gene sets for utilization of primary and secondary nutrition supplies in the distal gut of endangered iberian lynx.</title>
        <authorList>
            <person name="Alcaide M."/>
            <person name="Messina E."/>
            <person name="Richter M."/>
            <person name="Bargiela R."/>
            <person name="Peplies J."/>
            <person name="Huws S.A."/>
            <person name="Newbold C.J."/>
            <person name="Golyshin P.N."/>
            <person name="Simon M.A."/>
            <person name="Lopez G."/>
            <person name="Yakimov M.M."/>
            <person name="Ferrer M."/>
        </authorList>
    </citation>
    <scope>NUCLEOTIDE SEQUENCE</scope>
</reference>
<dbReference type="InterPro" id="IPR046778">
    <property type="entry name" value="UPF0758_N"/>
</dbReference>
<proteinExistence type="predicted"/>
<accession>J9GP53</accession>
<dbReference type="AlphaFoldDB" id="J9GP53"/>
<dbReference type="Pfam" id="PF20582">
    <property type="entry name" value="UPF0758_N"/>
    <property type="match status" value="1"/>
</dbReference>